<dbReference type="EMBL" id="CP051680">
    <property type="protein sequence ID" value="QJD87466.1"/>
    <property type="molecule type" value="Genomic_DNA"/>
</dbReference>
<feature type="domain" description="ABC transmembrane type-1" evidence="8">
    <location>
        <begin position="75"/>
        <end position="282"/>
    </location>
</feature>
<dbReference type="Proteomes" id="UP000502248">
    <property type="component" value="Chromosome"/>
</dbReference>
<evidence type="ECO:0000313" key="9">
    <source>
        <dbReference type="EMBL" id="QJD87466.1"/>
    </source>
</evidence>
<keyword evidence="3" id="KW-1003">Cell membrane</keyword>
<gene>
    <name evidence="9" type="ORF">HH215_32680</name>
</gene>
<comment type="similarity">
    <text evidence="7">Belongs to the binding-protein-dependent transport system permease family.</text>
</comment>
<dbReference type="PANTHER" id="PTHR43744">
    <property type="entry name" value="ABC TRANSPORTER PERMEASE PROTEIN MG189-RELATED-RELATED"/>
    <property type="match status" value="1"/>
</dbReference>
<proteinExistence type="inferred from homology"/>
<dbReference type="GO" id="GO:0005886">
    <property type="term" value="C:plasma membrane"/>
    <property type="evidence" value="ECO:0007669"/>
    <property type="project" value="UniProtKB-SubCell"/>
</dbReference>
<evidence type="ECO:0000256" key="5">
    <source>
        <dbReference type="ARBA" id="ARBA00022989"/>
    </source>
</evidence>
<evidence type="ECO:0000259" key="8">
    <source>
        <dbReference type="PROSITE" id="PS50928"/>
    </source>
</evidence>
<dbReference type="Pfam" id="PF00528">
    <property type="entry name" value="BPD_transp_1"/>
    <property type="match status" value="1"/>
</dbReference>
<dbReference type="GO" id="GO:0055085">
    <property type="term" value="P:transmembrane transport"/>
    <property type="evidence" value="ECO:0007669"/>
    <property type="project" value="InterPro"/>
</dbReference>
<keyword evidence="2 7" id="KW-0813">Transport</keyword>
<evidence type="ECO:0000256" key="6">
    <source>
        <dbReference type="ARBA" id="ARBA00023136"/>
    </source>
</evidence>
<reference evidence="9 10" key="1">
    <citation type="submission" date="2020-04" db="EMBL/GenBank/DDBJ databases">
        <title>Genome sequencing of novel species.</title>
        <authorList>
            <person name="Heo J."/>
            <person name="Kim S.-J."/>
            <person name="Kim J.-S."/>
            <person name="Hong S.-B."/>
            <person name="Kwon S.-W."/>
        </authorList>
    </citation>
    <scope>NUCLEOTIDE SEQUENCE [LARGE SCALE GENOMIC DNA]</scope>
    <source>
        <strain evidence="9 10">MFER-1</strain>
    </source>
</reference>
<sequence>MNHKSLGDRTMLFVFYAAIGLFSLMCVIPMWIALMASFTNELELIRNGYSLWIGNFDLTAYRLIFTGTGSVYRAYGVTIITTILGVILTVFLTSSFAYPLSVKSLKYRNKLAFFCYVTMVFNGGLVPTYILTTRFLHLQNSIWVLIIPAALNGFNVFLMKNYFSTLPEALAESAKIDGASEIYIYFKIILPLSMPILATIGLFAAIGYWNEWFRVLLFINDQQLFTLQFLIMRLQQQAEFLNSSLSAAARAALGGEMVPTIGIRVATAMVSIGPIILLYPFLQKYFIKGLTIGAVKG</sequence>
<name>A0A7Z2VQS9_9BACL</name>
<dbReference type="PANTHER" id="PTHR43744:SF9">
    <property type="entry name" value="POLYGALACTURONAN_RHAMNOGALACTURONAN TRANSPORT SYSTEM PERMEASE PROTEIN YTCP"/>
    <property type="match status" value="1"/>
</dbReference>
<keyword evidence="6 7" id="KW-0472">Membrane</keyword>
<dbReference type="KEGG" id="cheb:HH215_32680"/>
<evidence type="ECO:0000313" key="10">
    <source>
        <dbReference type="Proteomes" id="UP000502248"/>
    </source>
</evidence>
<feature type="transmembrane region" description="Helical" evidence="7">
    <location>
        <begin position="12"/>
        <end position="34"/>
    </location>
</feature>
<accession>A0A7Z2VQS9</accession>
<evidence type="ECO:0000256" key="7">
    <source>
        <dbReference type="RuleBase" id="RU363032"/>
    </source>
</evidence>
<feature type="transmembrane region" description="Helical" evidence="7">
    <location>
        <begin position="111"/>
        <end position="130"/>
    </location>
</feature>
<dbReference type="SUPFAM" id="SSF161098">
    <property type="entry name" value="MetI-like"/>
    <property type="match status" value="1"/>
</dbReference>
<feature type="transmembrane region" description="Helical" evidence="7">
    <location>
        <begin position="261"/>
        <end position="282"/>
    </location>
</feature>
<dbReference type="AlphaFoldDB" id="A0A7Z2VQS9"/>
<feature type="transmembrane region" description="Helical" evidence="7">
    <location>
        <begin position="74"/>
        <end position="99"/>
    </location>
</feature>
<dbReference type="InterPro" id="IPR035906">
    <property type="entry name" value="MetI-like_sf"/>
</dbReference>
<dbReference type="InterPro" id="IPR000515">
    <property type="entry name" value="MetI-like"/>
</dbReference>
<evidence type="ECO:0000256" key="2">
    <source>
        <dbReference type="ARBA" id="ARBA00022448"/>
    </source>
</evidence>
<evidence type="ECO:0000256" key="1">
    <source>
        <dbReference type="ARBA" id="ARBA00004651"/>
    </source>
</evidence>
<feature type="transmembrane region" description="Helical" evidence="7">
    <location>
        <begin position="184"/>
        <end position="209"/>
    </location>
</feature>
<keyword evidence="4 7" id="KW-0812">Transmembrane</keyword>
<dbReference type="Gene3D" id="1.10.3720.10">
    <property type="entry name" value="MetI-like"/>
    <property type="match status" value="1"/>
</dbReference>
<keyword evidence="10" id="KW-1185">Reference proteome</keyword>
<evidence type="ECO:0000256" key="3">
    <source>
        <dbReference type="ARBA" id="ARBA00022475"/>
    </source>
</evidence>
<organism evidence="9 10">
    <name type="scientific">Cohnella herbarum</name>
    <dbReference type="NCBI Taxonomy" id="2728023"/>
    <lineage>
        <taxon>Bacteria</taxon>
        <taxon>Bacillati</taxon>
        <taxon>Bacillota</taxon>
        <taxon>Bacilli</taxon>
        <taxon>Bacillales</taxon>
        <taxon>Paenibacillaceae</taxon>
        <taxon>Cohnella</taxon>
    </lineage>
</organism>
<dbReference type="RefSeq" id="WP_169283710.1">
    <property type="nucleotide sequence ID" value="NZ_CP051680.1"/>
</dbReference>
<keyword evidence="5 7" id="KW-1133">Transmembrane helix</keyword>
<evidence type="ECO:0000256" key="4">
    <source>
        <dbReference type="ARBA" id="ARBA00022692"/>
    </source>
</evidence>
<comment type="subcellular location">
    <subcellularLocation>
        <location evidence="1 7">Cell membrane</location>
        <topology evidence="1 7">Multi-pass membrane protein</topology>
    </subcellularLocation>
</comment>
<feature type="transmembrane region" description="Helical" evidence="7">
    <location>
        <begin position="142"/>
        <end position="163"/>
    </location>
</feature>
<dbReference type="PROSITE" id="PS50928">
    <property type="entry name" value="ABC_TM1"/>
    <property type="match status" value="1"/>
</dbReference>
<dbReference type="CDD" id="cd06261">
    <property type="entry name" value="TM_PBP2"/>
    <property type="match status" value="1"/>
</dbReference>
<protein>
    <submittedName>
        <fullName evidence="9">Carbohydrate ABC transporter permease</fullName>
    </submittedName>
</protein>